<dbReference type="Pfam" id="PF07478">
    <property type="entry name" value="Dala_Dala_lig_C"/>
    <property type="match status" value="1"/>
</dbReference>
<dbReference type="NCBIfam" id="NF002378">
    <property type="entry name" value="PRK01372.1"/>
    <property type="match status" value="1"/>
</dbReference>
<evidence type="ECO:0000256" key="7">
    <source>
        <dbReference type="ARBA" id="ARBA00022960"/>
    </source>
</evidence>
<comment type="function">
    <text evidence="10">Cell wall formation.</text>
</comment>
<reference evidence="15 16" key="1">
    <citation type="submission" date="2019-04" db="EMBL/GenBank/DDBJ databases">
        <authorList>
            <person name="Embree M."/>
            <person name="Gaffney J.R."/>
        </authorList>
    </citation>
    <scope>NUCLEOTIDE SEQUENCE [LARGE SCALE GENOMIC DNA]</scope>
    <source>
        <strain evidence="15 16">JE7A12</strain>
    </source>
</reference>
<dbReference type="SUPFAM" id="SSF52440">
    <property type="entry name" value="PreATP-grasp domain"/>
    <property type="match status" value="1"/>
</dbReference>
<evidence type="ECO:0000313" key="15">
    <source>
        <dbReference type="EMBL" id="QCT06775.1"/>
    </source>
</evidence>
<dbReference type="PIRSF" id="PIRSF039102">
    <property type="entry name" value="Ddl/VanB"/>
    <property type="match status" value="1"/>
</dbReference>
<keyword evidence="6 13" id="KW-0067">ATP-binding</keyword>
<dbReference type="HAMAP" id="MF_00047">
    <property type="entry name" value="Dala_Dala_lig"/>
    <property type="match status" value="1"/>
</dbReference>
<evidence type="ECO:0000313" key="16">
    <source>
        <dbReference type="Proteomes" id="UP000301475"/>
    </source>
</evidence>
<dbReference type="GO" id="GO:0046872">
    <property type="term" value="F:metal ion binding"/>
    <property type="evidence" value="ECO:0007669"/>
    <property type="project" value="UniProtKB-KW"/>
</dbReference>
<evidence type="ECO:0000256" key="1">
    <source>
        <dbReference type="ARBA" id="ARBA00004496"/>
    </source>
</evidence>
<organism evidence="15 16">
    <name type="scientific">Ruminococcus bovis</name>
    <dbReference type="NCBI Taxonomy" id="2564099"/>
    <lineage>
        <taxon>Bacteria</taxon>
        <taxon>Bacillati</taxon>
        <taxon>Bacillota</taxon>
        <taxon>Clostridia</taxon>
        <taxon>Eubacteriales</taxon>
        <taxon>Oscillospiraceae</taxon>
        <taxon>Ruminococcus</taxon>
    </lineage>
</organism>
<evidence type="ECO:0000256" key="13">
    <source>
        <dbReference type="PROSITE-ProRule" id="PRU00409"/>
    </source>
</evidence>
<keyword evidence="8 10" id="KW-0573">Peptidoglycan synthesis</keyword>
<dbReference type="GO" id="GO:0005737">
    <property type="term" value="C:cytoplasm"/>
    <property type="evidence" value="ECO:0007669"/>
    <property type="project" value="UniProtKB-SubCell"/>
</dbReference>
<dbReference type="InterPro" id="IPR011761">
    <property type="entry name" value="ATP-grasp"/>
</dbReference>
<proteinExistence type="inferred from homology"/>
<feature type="binding site" evidence="12">
    <location>
        <position position="311"/>
    </location>
    <ligand>
        <name>Mg(2+)</name>
        <dbReference type="ChEBI" id="CHEBI:18420"/>
        <label>2</label>
    </ligand>
</feature>
<evidence type="ECO:0000256" key="11">
    <source>
        <dbReference type="PIRSR" id="PIRSR039102-1"/>
    </source>
</evidence>
<keyword evidence="3 10" id="KW-0963">Cytoplasm</keyword>
<feature type="binding site" evidence="12">
    <location>
        <position position="309"/>
    </location>
    <ligand>
        <name>Mg(2+)</name>
        <dbReference type="ChEBI" id="CHEBI:18420"/>
        <label>2</label>
    </ligand>
</feature>
<evidence type="ECO:0000256" key="8">
    <source>
        <dbReference type="ARBA" id="ARBA00022984"/>
    </source>
</evidence>
<keyword evidence="5 13" id="KW-0547">Nucleotide-binding</keyword>
<dbReference type="Pfam" id="PF01820">
    <property type="entry name" value="Dala_Dala_lig_N"/>
    <property type="match status" value="1"/>
</dbReference>
<accession>A0A4P8XUN1</accession>
<dbReference type="EMBL" id="CP039381">
    <property type="protein sequence ID" value="QCT06775.1"/>
    <property type="molecule type" value="Genomic_DNA"/>
</dbReference>
<evidence type="ECO:0000256" key="10">
    <source>
        <dbReference type="HAMAP-Rule" id="MF_00047"/>
    </source>
</evidence>
<evidence type="ECO:0000256" key="5">
    <source>
        <dbReference type="ARBA" id="ARBA00022741"/>
    </source>
</evidence>
<dbReference type="SUPFAM" id="SSF56059">
    <property type="entry name" value="Glutathione synthetase ATP-binding domain-like"/>
    <property type="match status" value="1"/>
</dbReference>
<dbReference type="PANTHER" id="PTHR23132">
    <property type="entry name" value="D-ALANINE--D-ALANINE LIGASE"/>
    <property type="match status" value="1"/>
</dbReference>
<feature type="active site" evidence="11">
    <location>
        <position position="189"/>
    </location>
</feature>
<evidence type="ECO:0000256" key="4">
    <source>
        <dbReference type="ARBA" id="ARBA00022598"/>
    </source>
</evidence>
<comment type="catalytic activity">
    <reaction evidence="10">
        <text>2 D-alanine + ATP = D-alanyl-D-alanine + ADP + phosphate + H(+)</text>
        <dbReference type="Rhea" id="RHEA:11224"/>
        <dbReference type="ChEBI" id="CHEBI:15378"/>
        <dbReference type="ChEBI" id="CHEBI:30616"/>
        <dbReference type="ChEBI" id="CHEBI:43474"/>
        <dbReference type="ChEBI" id="CHEBI:57416"/>
        <dbReference type="ChEBI" id="CHEBI:57822"/>
        <dbReference type="ChEBI" id="CHEBI:456216"/>
        <dbReference type="EC" id="6.3.2.4"/>
    </reaction>
</comment>
<dbReference type="KEGG" id="ruj:E5Z56_05095"/>
<dbReference type="GO" id="GO:0005524">
    <property type="term" value="F:ATP binding"/>
    <property type="evidence" value="ECO:0007669"/>
    <property type="project" value="UniProtKB-UniRule"/>
</dbReference>
<evidence type="ECO:0000259" key="14">
    <source>
        <dbReference type="PROSITE" id="PS50975"/>
    </source>
</evidence>
<dbReference type="InterPro" id="IPR011095">
    <property type="entry name" value="Dala_Dala_lig_C"/>
</dbReference>
<feature type="binding site" evidence="12">
    <location>
        <position position="296"/>
    </location>
    <ligand>
        <name>Mg(2+)</name>
        <dbReference type="ChEBI" id="CHEBI:18420"/>
        <label>1</label>
    </ligand>
</feature>
<dbReference type="EC" id="6.3.2.4" evidence="10"/>
<evidence type="ECO:0000256" key="3">
    <source>
        <dbReference type="ARBA" id="ARBA00022490"/>
    </source>
</evidence>
<gene>
    <name evidence="10" type="primary">ddl</name>
    <name evidence="15" type="ORF">E5Z56_05095</name>
</gene>
<dbReference type="GO" id="GO:0009252">
    <property type="term" value="P:peptidoglycan biosynthetic process"/>
    <property type="evidence" value="ECO:0007669"/>
    <property type="project" value="UniProtKB-UniRule"/>
</dbReference>
<dbReference type="Gene3D" id="3.40.50.20">
    <property type="match status" value="1"/>
</dbReference>
<dbReference type="GO" id="GO:0008360">
    <property type="term" value="P:regulation of cell shape"/>
    <property type="evidence" value="ECO:0007669"/>
    <property type="project" value="UniProtKB-KW"/>
</dbReference>
<keyword evidence="7 10" id="KW-0133">Cell shape</keyword>
<dbReference type="NCBIfam" id="TIGR01205">
    <property type="entry name" value="D_ala_D_alaTIGR"/>
    <property type="match status" value="1"/>
</dbReference>
<evidence type="ECO:0000256" key="2">
    <source>
        <dbReference type="ARBA" id="ARBA00010871"/>
    </source>
</evidence>
<dbReference type="Proteomes" id="UP000301475">
    <property type="component" value="Chromosome"/>
</dbReference>
<dbReference type="InterPro" id="IPR016185">
    <property type="entry name" value="PreATP-grasp_dom_sf"/>
</dbReference>
<dbReference type="AlphaFoldDB" id="A0A4P8XUN1"/>
<dbReference type="InterPro" id="IPR011127">
    <property type="entry name" value="Dala_Dala_lig_N"/>
</dbReference>
<dbReference type="GO" id="GO:0008716">
    <property type="term" value="F:D-alanine-D-alanine ligase activity"/>
    <property type="evidence" value="ECO:0007669"/>
    <property type="project" value="UniProtKB-UniRule"/>
</dbReference>
<keyword evidence="9 10" id="KW-0961">Cell wall biogenesis/degradation</keyword>
<keyword evidence="12" id="KW-0479">Metal-binding</keyword>
<keyword evidence="12" id="KW-0460">Magnesium</keyword>
<dbReference type="Gene3D" id="3.30.1490.20">
    <property type="entry name" value="ATP-grasp fold, A domain"/>
    <property type="match status" value="1"/>
</dbReference>
<comment type="similarity">
    <text evidence="2 10">Belongs to the D-alanine--D-alanine ligase family.</text>
</comment>
<dbReference type="PROSITE" id="PS00844">
    <property type="entry name" value="DALA_DALA_LIGASE_2"/>
    <property type="match status" value="1"/>
</dbReference>
<feature type="domain" description="ATP-grasp" evidence="14">
    <location>
        <begin position="146"/>
        <end position="342"/>
    </location>
</feature>
<dbReference type="InterPro" id="IPR005905">
    <property type="entry name" value="D_ala_D_ala"/>
</dbReference>
<evidence type="ECO:0000256" key="6">
    <source>
        <dbReference type="ARBA" id="ARBA00022840"/>
    </source>
</evidence>
<protein>
    <recommendedName>
        <fullName evidence="10">D-alanine--D-alanine ligase</fullName>
        <ecNumber evidence="10">6.3.2.4</ecNumber>
    </recommendedName>
    <alternativeName>
        <fullName evidence="10">D-Ala-D-Ala ligase</fullName>
    </alternativeName>
    <alternativeName>
        <fullName evidence="10">D-alanylalanine synthetase</fullName>
    </alternativeName>
</protein>
<keyword evidence="12" id="KW-0464">Manganese</keyword>
<feature type="binding site" evidence="12">
    <location>
        <position position="309"/>
    </location>
    <ligand>
        <name>Mg(2+)</name>
        <dbReference type="ChEBI" id="CHEBI:18420"/>
        <label>1</label>
    </ligand>
</feature>
<keyword evidence="4 10" id="KW-0436">Ligase</keyword>
<dbReference type="PROSITE" id="PS00843">
    <property type="entry name" value="DALA_DALA_LIGASE_1"/>
    <property type="match status" value="1"/>
</dbReference>
<comment type="subcellular location">
    <subcellularLocation>
        <location evidence="1 10">Cytoplasm</location>
    </subcellularLocation>
</comment>
<name>A0A4P8XUN1_9FIRM</name>
<dbReference type="Gene3D" id="3.30.470.20">
    <property type="entry name" value="ATP-grasp fold, B domain"/>
    <property type="match status" value="1"/>
</dbReference>
<evidence type="ECO:0000256" key="9">
    <source>
        <dbReference type="ARBA" id="ARBA00023316"/>
    </source>
</evidence>
<sequence>MKIVVLAGGLCSERNVSIVSGKQVYNALRKKGHNVVLLDVFMGYEESPCNIDELFENNYSFAGDITVDELVPDLKAVKSSRKNQSDCFLGDNVADICRKADITFLALHGGVGENGQIQATLDMLGIKYTGPNYLGCAIAMNKGVTKSVLKQNRVSVPEGEIFTPADKENGAIDKWNNFPCVVKPCNGGSSVGVSIVEDKKDFDKAMADAFAWEDEVVVEEYIKGREFSIGLIEGKALPIIEIIPESGFYDYVNKYQAGKTKDVCPAELSEEVTKKMQSEAEKAFKALNLDSYARIDFLLDKDNNTYCLEANSLPGMTPTSLLPQEALVLGTNYEDLCEQIIEVSLKKYK</sequence>
<dbReference type="PANTHER" id="PTHR23132:SF23">
    <property type="entry name" value="D-ALANINE--D-ALANINE LIGASE B"/>
    <property type="match status" value="1"/>
</dbReference>
<dbReference type="PROSITE" id="PS50975">
    <property type="entry name" value="ATP_GRASP"/>
    <property type="match status" value="1"/>
</dbReference>
<dbReference type="InterPro" id="IPR013815">
    <property type="entry name" value="ATP_grasp_subdomain_1"/>
</dbReference>
<comment type="cofactor">
    <cofactor evidence="12">
        <name>Mg(2+)</name>
        <dbReference type="ChEBI" id="CHEBI:18420"/>
    </cofactor>
    <cofactor evidence="12">
        <name>Mn(2+)</name>
        <dbReference type="ChEBI" id="CHEBI:29035"/>
    </cofactor>
    <text evidence="12">Binds 2 magnesium or manganese ions per subunit.</text>
</comment>
<dbReference type="OrthoDB" id="9813261at2"/>
<dbReference type="UniPathway" id="UPA00219"/>
<dbReference type="InterPro" id="IPR000291">
    <property type="entry name" value="D-Ala_lig_Van_CS"/>
</dbReference>
<feature type="active site" evidence="11">
    <location>
        <position position="320"/>
    </location>
</feature>
<comment type="pathway">
    <text evidence="10">Cell wall biogenesis; peptidoglycan biosynthesis.</text>
</comment>
<keyword evidence="16" id="KW-1185">Reference proteome</keyword>
<evidence type="ECO:0000256" key="12">
    <source>
        <dbReference type="PIRSR" id="PIRSR039102-3"/>
    </source>
</evidence>
<dbReference type="RefSeq" id="WP_138156843.1">
    <property type="nucleotide sequence ID" value="NZ_CP039381.1"/>
</dbReference>
<dbReference type="GO" id="GO:0071555">
    <property type="term" value="P:cell wall organization"/>
    <property type="evidence" value="ECO:0007669"/>
    <property type="project" value="UniProtKB-KW"/>
</dbReference>
<feature type="active site" evidence="11">
    <location>
        <position position="13"/>
    </location>
</feature>